<evidence type="ECO:0000313" key="2">
    <source>
        <dbReference type="Proteomes" id="UP000233837"/>
    </source>
</evidence>
<keyword evidence="2" id="KW-1185">Reference proteome</keyword>
<organism evidence="1 2">
    <name type="scientific">Dendrobium catenatum</name>
    <dbReference type="NCBI Taxonomy" id="906689"/>
    <lineage>
        <taxon>Eukaryota</taxon>
        <taxon>Viridiplantae</taxon>
        <taxon>Streptophyta</taxon>
        <taxon>Embryophyta</taxon>
        <taxon>Tracheophyta</taxon>
        <taxon>Spermatophyta</taxon>
        <taxon>Magnoliopsida</taxon>
        <taxon>Liliopsida</taxon>
        <taxon>Asparagales</taxon>
        <taxon>Orchidaceae</taxon>
        <taxon>Epidendroideae</taxon>
        <taxon>Malaxideae</taxon>
        <taxon>Dendrobiinae</taxon>
        <taxon>Dendrobium</taxon>
    </lineage>
</organism>
<gene>
    <name evidence="1" type="ORF">MA16_Dca008401</name>
</gene>
<dbReference type="AlphaFoldDB" id="A0A2I0VM28"/>
<accession>A0A2I0VM28</accession>
<dbReference type="EMBL" id="KZ503416">
    <property type="protein sequence ID" value="PKU64478.1"/>
    <property type="molecule type" value="Genomic_DNA"/>
</dbReference>
<evidence type="ECO:0000313" key="1">
    <source>
        <dbReference type="EMBL" id="PKU64478.1"/>
    </source>
</evidence>
<name>A0A2I0VM28_9ASPA</name>
<dbReference type="Proteomes" id="UP000233837">
    <property type="component" value="Unassembled WGS sequence"/>
</dbReference>
<proteinExistence type="predicted"/>
<protein>
    <submittedName>
        <fullName evidence="1">Uncharacterized protein</fullName>
    </submittedName>
</protein>
<reference evidence="1 2" key="2">
    <citation type="journal article" date="2017" name="Nature">
        <title>The Apostasia genome and the evolution of orchids.</title>
        <authorList>
            <person name="Zhang G.Q."/>
            <person name="Liu K.W."/>
            <person name="Li Z."/>
            <person name="Lohaus R."/>
            <person name="Hsiao Y.Y."/>
            <person name="Niu S.C."/>
            <person name="Wang J.Y."/>
            <person name="Lin Y.C."/>
            <person name="Xu Q."/>
            <person name="Chen L.J."/>
            <person name="Yoshida K."/>
            <person name="Fujiwara S."/>
            <person name="Wang Z.W."/>
            <person name="Zhang Y.Q."/>
            <person name="Mitsuda N."/>
            <person name="Wang M."/>
            <person name="Liu G.H."/>
            <person name="Pecoraro L."/>
            <person name="Huang H.X."/>
            <person name="Xiao X.J."/>
            <person name="Lin M."/>
            <person name="Wu X.Y."/>
            <person name="Wu W.L."/>
            <person name="Chen Y.Y."/>
            <person name="Chang S.B."/>
            <person name="Sakamoto S."/>
            <person name="Ohme-Takagi M."/>
            <person name="Yagi M."/>
            <person name="Zeng S.J."/>
            <person name="Shen C.Y."/>
            <person name="Yeh C.M."/>
            <person name="Luo Y.B."/>
            <person name="Tsai W.C."/>
            <person name="Van de Peer Y."/>
            <person name="Liu Z.J."/>
        </authorList>
    </citation>
    <scope>NUCLEOTIDE SEQUENCE [LARGE SCALE GENOMIC DNA]</scope>
    <source>
        <tissue evidence="1">The whole plant</tissue>
    </source>
</reference>
<sequence>MKALYGPWMHVKFKRNRRNSRHLNKSQNAEIKNQNPVSEFQPTVGIPENNSSQVHMPSAELPSSNKFKLLSHVFAEELTRLDAEVISKPEPVKQIKFHDKATDIEAKVVEGRIHVSDLSKELIVADACPVHLEDGEFVPKADNFYVIEKGLDANSTHQIELYGNKVSIENPLKSSAVSFSPEEGIIVSNCNKDLSKPDENIVEVEKENNAVNDFGGTIVEGFVKSIPASENGKFVAVPSLACKENAKDNEGFIEGEKKIHLSSKHVQNKKKLNKDLNLLGPIKGSLRGRKLGVLGESDGGTSPFISK</sequence>
<reference evidence="1 2" key="1">
    <citation type="journal article" date="2016" name="Sci. Rep.">
        <title>The Dendrobium catenatum Lindl. genome sequence provides insights into polysaccharide synthase, floral development and adaptive evolution.</title>
        <authorList>
            <person name="Zhang G.Q."/>
            <person name="Xu Q."/>
            <person name="Bian C."/>
            <person name="Tsai W.C."/>
            <person name="Yeh C.M."/>
            <person name="Liu K.W."/>
            <person name="Yoshida K."/>
            <person name="Zhang L.S."/>
            <person name="Chang S.B."/>
            <person name="Chen F."/>
            <person name="Shi Y."/>
            <person name="Su Y.Y."/>
            <person name="Zhang Y.Q."/>
            <person name="Chen L.J."/>
            <person name="Yin Y."/>
            <person name="Lin M."/>
            <person name="Huang H."/>
            <person name="Deng H."/>
            <person name="Wang Z.W."/>
            <person name="Zhu S.L."/>
            <person name="Zhao X."/>
            <person name="Deng C."/>
            <person name="Niu S.C."/>
            <person name="Huang J."/>
            <person name="Wang M."/>
            <person name="Liu G.H."/>
            <person name="Yang H.J."/>
            <person name="Xiao X.J."/>
            <person name="Hsiao Y.Y."/>
            <person name="Wu W.L."/>
            <person name="Chen Y.Y."/>
            <person name="Mitsuda N."/>
            <person name="Ohme-Takagi M."/>
            <person name="Luo Y.B."/>
            <person name="Van de Peer Y."/>
            <person name="Liu Z.J."/>
        </authorList>
    </citation>
    <scope>NUCLEOTIDE SEQUENCE [LARGE SCALE GENOMIC DNA]</scope>
    <source>
        <tissue evidence="1">The whole plant</tissue>
    </source>
</reference>